<evidence type="ECO:0008006" key="7">
    <source>
        <dbReference type="Google" id="ProtNLM"/>
    </source>
</evidence>
<dbReference type="AlphaFoldDB" id="A0AA89ABZ5"/>
<evidence type="ECO:0000313" key="6">
    <source>
        <dbReference type="Proteomes" id="UP001188597"/>
    </source>
</evidence>
<evidence type="ECO:0000256" key="1">
    <source>
        <dbReference type="SAM" id="MobiDB-lite"/>
    </source>
</evidence>
<feature type="non-terminal residue" evidence="4">
    <location>
        <position position="1"/>
    </location>
</feature>
<dbReference type="EMBL" id="JAVXUP010005651">
    <property type="protein sequence ID" value="KAK2965033.1"/>
    <property type="molecule type" value="Genomic_DNA"/>
</dbReference>
<feature type="compositionally biased region" description="Basic residues" evidence="1">
    <location>
        <begin position="206"/>
        <end position="215"/>
    </location>
</feature>
<keyword evidence="6" id="KW-1185">Reference proteome</keyword>
<protein>
    <recommendedName>
        <fullName evidence="7">DNA glycosylase</fullName>
    </recommendedName>
</protein>
<accession>A0AA89ABZ5</accession>
<evidence type="ECO:0000313" key="4">
    <source>
        <dbReference type="EMBL" id="KAK2997763.1"/>
    </source>
</evidence>
<evidence type="ECO:0000313" key="5">
    <source>
        <dbReference type="EMBL" id="KAK2998029.1"/>
    </source>
</evidence>
<sequence length="407" mass="46241">MQLEKTVALDDQKLLKRSSRMLVEHDHQGKQLPGCVVYMPLGECASSFTLEDAVCNHGFFMMAPNNWIPSTKTLQRPLRLADSTTSLTVSISQLSCQSLSLLVHGTDCLSSCDQQAIEAQVARMLRISQKDEKDVQDFQSLHREARKRGFGRLFRSPTLFEDAVKSLLLCNCTFERTLKMAKALCALQQKFSQGLISLPTAPTPKISKRKRRSKRDKPTEKSTGEGKLKIIPDHDDQVLGNFPNSRELASLNEDILDKHCRLGYRARQILGFARHVERGKFEQIKFEGCHDLASEEKILYGELKRIKGFGPFACANMLMCLGFYGKIPVDSETVRHVKEVHTDGTMVDEIYEKYAPFQCLAYWFELLDYYEKQFGKLSELPKSAYGTVTGSRIEINGKKRQLHDFIS</sequence>
<feature type="compositionally biased region" description="Basic and acidic residues" evidence="1">
    <location>
        <begin position="216"/>
        <end position="228"/>
    </location>
</feature>
<dbReference type="InterPro" id="IPR052054">
    <property type="entry name" value="Oxidative_DNA_repair_enzyme"/>
</dbReference>
<evidence type="ECO:0000313" key="3">
    <source>
        <dbReference type="EMBL" id="KAK2997636.1"/>
    </source>
</evidence>
<proteinExistence type="predicted"/>
<dbReference type="EMBL" id="JAVXUP010003846">
    <property type="protein sequence ID" value="KAK2998029.1"/>
    <property type="molecule type" value="Genomic_DNA"/>
</dbReference>
<dbReference type="PANTHER" id="PTHR10242:SF7">
    <property type="entry name" value="HHH-GPD DOMAIN-CONTAINING PROTEIN"/>
    <property type="match status" value="1"/>
</dbReference>
<dbReference type="GO" id="GO:0005634">
    <property type="term" value="C:nucleus"/>
    <property type="evidence" value="ECO:0007669"/>
    <property type="project" value="TreeGrafter"/>
</dbReference>
<dbReference type="SUPFAM" id="SSF48150">
    <property type="entry name" value="DNA-glycosylase"/>
    <property type="match status" value="1"/>
</dbReference>
<dbReference type="Proteomes" id="UP001188597">
    <property type="component" value="Unassembled WGS sequence"/>
</dbReference>
<name>A0AA89ABZ5_9ASTE</name>
<dbReference type="GO" id="GO:0006285">
    <property type="term" value="P:base-excision repair, AP site formation"/>
    <property type="evidence" value="ECO:0007669"/>
    <property type="project" value="TreeGrafter"/>
</dbReference>
<evidence type="ECO:0000313" key="2">
    <source>
        <dbReference type="EMBL" id="KAK2965033.1"/>
    </source>
</evidence>
<dbReference type="Gene3D" id="1.10.340.30">
    <property type="entry name" value="Hypothetical protein, domain 2"/>
    <property type="match status" value="1"/>
</dbReference>
<dbReference type="PANTHER" id="PTHR10242">
    <property type="entry name" value="8-OXOGUANINE DNA GLYCOSYLASE"/>
    <property type="match status" value="1"/>
</dbReference>
<organism evidence="4 6">
    <name type="scientific">Escallonia herrerae</name>
    <dbReference type="NCBI Taxonomy" id="1293975"/>
    <lineage>
        <taxon>Eukaryota</taxon>
        <taxon>Viridiplantae</taxon>
        <taxon>Streptophyta</taxon>
        <taxon>Embryophyta</taxon>
        <taxon>Tracheophyta</taxon>
        <taxon>Spermatophyta</taxon>
        <taxon>Magnoliopsida</taxon>
        <taxon>eudicotyledons</taxon>
        <taxon>Gunneridae</taxon>
        <taxon>Pentapetalae</taxon>
        <taxon>asterids</taxon>
        <taxon>campanulids</taxon>
        <taxon>Escalloniales</taxon>
        <taxon>Escalloniaceae</taxon>
        <taxon>Escallonia</taxon>
    </lineage>
</organism>
<reference evidence="4" key="1">
    <citation type="submission" date="2022-12" db="EMBL/GenBank/DDBJ databases">
        <title>Draft genome assemblies for two species of Escallonia (Escalloniales).</title>
        <authorList>
            <person name="Chanderbali A."/>
            <person name="Dervinis C."/>
            <person name="Anghel I."/>
            <person name="Soltis D."/>
            <person name="Soltis P."/>
            <person name="Zapata F."/>
        </authorList>
    </citation>
    <scope>NUCLEOTIDE SEQUENCE</scope>
    <source>
        <strain evidence="4">UCBG64.0493</strain>
        <tissue evidence="4">Leaf</tissue>
    </source>
</reference>
<dbReference type="EMBL" id="JAVXUP010004002">
    <property type="protein sequence ID" value="KAK2997763.1"/>
    <property type="molecule type" value="Genomic_DNA"/>
</dbReference>
<feature type="region of interest" description="Disordered" evidence="1">
    <location>
        <begin position="200"/>
        <end position="228"/>
    </location>
</feature>
<dbReference type="InterPro" id="IPR011257">
    <property type="entry name" value="DNA_glycosylase"/>
</dbReference>
<comment type="caution">
    <text evidence="4">The sequence shown here is derived from an EMBL/GenBank/DDBJ whole genome shotgun (WGS) entry which is preliminary data.</text>
</comment>
<dbReference type="GO" id="GO:0034039">
    <property type="term" value="F:8-oxo-7,8-dihydroguanine DNA N-glycosylase activity"/>
    <property type="evidence" value="ECO:0007669"/>
    <property type="project" value="TreeGrafter"/>
</dbReference>
<dbReference type="EMBL" id="JAVXUP010004073">
    <property type="protein sequence ID" value="KAK2997636.1"/>
    <property type="molecule type" value="Genomic_DNA"/>
</dbReference>
<gene>
    <name evidence="5" type="ORF">RJ639_024947</name>
    <name evidence="4" type="ORF">RJ639_025343</name>
    <name evidence="3" type="ORF">RJ639_025992</name>
    <name evidence="2" type="ORF">RJ639_029499</name>
</gene>